<dbReference type="PANTHER" id="PTHR43975">
    <property type="entry name" value="ZGC:101858"/>
    <property type="match status" value="1"/>
</dbReference>
<evidence type="ECO:0000313" key="1">
    <source>
        <dbReference type="EMBL" id="KPJ01161.1"/>
    </source>
</evidence>
<accession>A0A194QCJ4</accession>
<dbReference type="Gene3D" id="3.40.50.720">
    <property type="entry name" value="NAD(P)-binding Rossmann-like Domain"/>
    <property type="match status" value="2"/>
</dbReference>
<evidence type="ECO:0000313" key="2">
    <source>
        <dbReference type="Proteomes" id="UP000053268"/>
    </source>
</evidence>
<sequence length="190" mass="20363">MSFYNKVVIITGAGSGIGAATAIAFPKQAAKITIIDINEQDLNKTAEVCKTNNKDVLKIVADLTRDEDIKRIVDDTVAKYGKLDILINCAGIFTIASIETIELADKGVRVNSISPGPVKTNIYQYSGLSEKEINVLKDISVDCTPLGAVIEPEEIAEVVLFLSSEKAKSITGSDYLIDGGMLLKGLVSLR</sequence>
<proteinExistence type="predicted"/>
<name>A0A194QCJ4_PAPXU</name>
<dbReference type="SUPFAM" id="SSF51735">
    <property type="entry name" value="NAD(P)-binding Rossmann-fold domains"/>
    <property type="match status" value="1"/>
</dbReference>
<reference evidence="1 2" key="1">
    <citation type="journal article" date="2015" name="Nat. Commun.">
        <title>Outbred genome sequencing and CRISPR/Cas9 gene editing in butterflies.</title>
        <authorList>
            <person name="Li X."/>
            <person name="Fan D."/>
            <person name="Zhang W."/>
            <person name="Liu G."/>
            <person name="Zhang L."/>
            <person name="Zhao L."/>
            <person name="Fang X."/>
            <person name="Chen L."/>
            <person name="Dong Y."/>
            <person name="Chen Y."/>
            <person name="Ding Y."/>
            <person name="Zhao R."/>
            <person name="Feng M."/>
            <person name="Zhu Y."/>
            <person name="Feng Y."/>
            <person name="Jiang X."/>
            <person name="Zhu D."/>
            <person name="Xiang H."/>
            <person name="Feng X."/>
            <person name="Li S."/>
            <person name="Wang J."/>
            <person name="Zhang G."/>
            <person name="Kronforst M.R."/>
            <person name="Wang W."/>
        </authorList>
    </citation>
    <scope>NUCLEOTIDE SEQUENCE [LARGE SCALE GENOMIC DNA]</scope>
    <source>
        <strain evidence="1">Ya'a_city_454_Px</strain>
        <tissue evidence="1">Whole body</tissue>
    </source>
</reference>
<dbReference type="Pfam" id="PF13561">
    <property type="entry name" value="adh_short_C2"/>
    <property type="match status" value="1"/>
</dbReference>
<dbReference type="EMBL" id="KQ459386">
    <property type="protein sequence ID" value="KPJ01161.1"/>
    <property type="molecule type" value="Genomic_DNA"/>
</dbReference>
<protein>
    <submittedName>
        <fullName evidence="1">Putative oxidoreductase</fullName>
    </submittedName>
</protein>
<dbReference type="Proteomes" id="UP000053268">
    <property type="component" value="Unassembled WGS sequence"/>
</dbReference>
<dbReference type="PANTHER" id="PTHR43975:SF2">
    <property type="entry name" value="EG:BACR7A4.14 PROTEIN-RELATED"/>
    <property type="match status" value="1"/>
</dbReference>
<dbReference type="InterPro" id="IPR002347">
    <property type="entry name" value="SDR_fam"/>
</dbReference>
<gene>
    <name evidence="1" type="ORF">RR46_03032</name>
</gene>
<dbReference type="AlphaFoldDB" id="A0A194QCJ4"/>
<dbReference type="STRING" id="66420.A0A194QCJ4"/>
<organism evidence="1 2">
    <name type="scientific">Papilio xuthus</name>
    <name type="common">Asian swallowtail butterfly</name>
    <dbReference type="NCBI Taxonomy" id="66420"/>
    <lineage>
        <taxon>Eukaryota</taxon>
        <taxon>Metazoa</taxon>
        <taxon>Ecdysozoa</taxon>
        <taxon>Arthropoda</taxon>
        <taxon>Hexapoda</taxon>
        <taxon>Insecta</taxon>
        <taxon>Pterygota</taxon>
        <taxon>Neoptera</taxon>
        <taxon>Endopterygota</taxon>
        <taxon>Lepidoptera</taxon>
        <taxon>Glossata</taxon>
        <taxon>Ditrysia</taxon>
        <taxon>Papilionoidea</taxon>
        <taxon>Papilionidae</taxon>
        <taxon>Papilioninae</taxon>
        <taxon>Papilio</taxon>
    </lineage>
</organism>
<keyword evidence="2" id="KW-1185">Reference proteome</keyword>
<dbReference type="InterPro" id="IPR036291">
    <property type="entry name" value="NAD(P)-bd_dom_sf"/>
</dbReference>
<dbReference type="PRINTS" id="PR00081">
    <property type="entry name" value="GDHRDH"/>
</dbReference>
<dbReference type="Pfam" id="PF00106">
    <property type="entry name" value="adh_short"/>
    <property type="match status" value="1"/>
</dbReference>